<keyword evidence="3" id="KW-1185">Reference proteome</keyword>
<evidence type="ECO:0000313" key="3">
    <source>
        <dbReference type="Proteomes" id="UP001279734"/>
    </source>
</evidence>
<dbReference type="GO" id="GO:0030422">
    <property type="term" value="P:siRNA processing"/>
    <property type="evidence" value="ECO:0007669"/>
    <property type="project" value="TreeGrafter"/>
</dbReference>
<dbReference type="GO" id="GO:0003968">
    <property type="term" value="F:RNA-directed RNA polymerase activity"/>
    <property type="evidence" value="ECO:0007669"/>
    <property type="project" value="InterPro"/>
</dbReference>
<organism evidence="2 3">
    <name type="scientific">Nepenthes gracilis</name>
    <name type="common">Slender pitcher plant</name>
    <dbReference type="NCBI Taxonomy" id="150966"/>
    <lineage>
        <taxon>Eukaryota</taxon>
        <taxon>Viridiplantae</taxon>
        <taxon>Streptophyta</taxon>
        <taxon>Embryophyta</taxon>
        <taxon>Tracheophyta</taxon>
        <taxon>Spermatophyta</taxon>
        <taxon>Magnoliopsida</taxon>
        <taxon>eudicotyledons</taxon>
        <taxon>Gunneridae</taxon>
        <taxon>Pentapetalae</taxon>
        <taxon>Caryophyllales</taxon>
        <taxon>Nepenthaceae</taxon>
        <taxon>Nepenthes</taxon>
    </lineage>
</organism>
<reference evidence="2" key="1">
    <citation type="submission" date="2023-05" db="EMBL/GenBank/DDBJ databases">
        <title>Nepenthes gracilis genome sequencing.</title>
        <authorList>
            <person name="Fukushima K."/>
        </authorList>
    </citation>
    <scope>NUCLEOTIDE SEQUENCE</scope>
    <source>
        <strain evidence="2">SING2019-196</strain>
    </source>
</reference>
<sequence>MFNRKKDVEAITVAVRSLRKEARSWFNEKWGGVHSETEAACAKASAWYYVTYHPSYWGCYNEGMGRDHFLSFPWCVYDTLIHIKKLSNKRKDLDLALLNSDFRSRLSFSLYAS</sequence>
<gene>
    <name evidence="2" type="ORF">Nepgr_016992</name>
</gene>
<dbReference type="InterPro" id="IPR007855">
    <property type="entry name" value="RDRP"/>
</dbReference>
<dbReference type="AlphaFoldDB" id="A0AAD3XSV9"/>
<dbReference type="InterPro" id="IPR058752">
    <property type="entry name" value="RDRP_C_head"/>
</dbReference>
<dbReference type="Pfam" id="PF26253">
    <property type="entry name" value="RdRP_head"/>
    <property type="match status" value="1"/>
</dbReference>
<proteinExistence type="predicted"/>
<protein>
    <recommendedName>
        <fullName evidence="1">RDRP C-terminal head domain-containing protein</fullName>
    </recommendedName>
</protein>
<name>A0AAD3XSV9_NEPGR</name>
<comment type="caution">
    <text evidence="2">The sequence shown here is derived from an EMBL/GenBank/DDBJ whole genome shotgun (WGS) entry which is preliminary data.</text>
</comment>
<dbReference type="Proteomes" id="UP001279734">
    <property type="component" value="Unassembled WGS sequence"/>
</dbReference>
<evidence type="ECO:0000259" key="1">
    <source>
        <dbReference type="Pfam" id="PF26253"/>
    </source>
</evidence>
<dbReference type="EMBL" id="BSYO01000015">
    <property type="protein sequence ID" value="GMH15151.1"/>
    <property type="molecule type" value="Genomic_DNA"/>
</dbReference>
<feature type="domain" description="RDRP C-terminal head" evidence="1">
    <location>
        <begin position="2"/>
        <end position="92"/>
    </location>
</feature>
<dbReference type="PANTHER" id="PTHR23079">
    <property type="entry name" value="RNA-DEPENDENT RNA POLYMERASE"/>
    <property type="match status" value="1"/>
</dbReference>
<evidence type="ECO:0000313" key="2">
    <source>
        <dbReference type="EMBL" id="GMH15151.1"/>
    </source>
</evidence>
<dbReference type="GO" id="GO:0031380">
    <property type="term" value="C:nuclear RNA-directed RNA polymerase complex"/>
    <property type="evidence" value="ECO:0007669"/>
    <property type="project" value="TreeGrafter"/>
</dbReference>
<accession>A0AAD3XSV9</accession>
<dbReference type="PANTHER" id="PTHR23079:SF1">
    <property type="entry name" value="RNA-DEPENDENT RNA POLYMERASE 1"/>
    <property type="match status" value="1"/>
</dbReference>